<sequence>MLIIGNGRMITRDPGNPFLEDGAVAMEDGVIKKILTTGELRKEYPQAEYIDARGGVIMPSFLNTHEHIYSSFARGLAIDGYNPHGFLEILDGLWWTIDRNLTLNDVYLSAMATYVDSIKNGVTTVFDHHASFGQIRDSLFRIGEAAGKTGIRTCLCYEVSDRAGEEKAREGILENEAFIRHAGSDDSDMIAGMMGMHAQFTISDQTMEFAASHKPDGTGYHIHVAEGIEDLHDCLHKYGKRIIDRLMDFRILGEKTLLGHCIYINPHEMDLIHDTDTMVVHNPESNMGNACGCPPTMELVKRGILTGLGTDGYTHDMLESYKTANVLHKHHLCDPNAAWSEVPKMLFEGNAKIAGRYFKKQLGVLKEGAAADVIVTDYIPLTPMNADNANSHILFGMTGRSVVTTICNGKVLMKDRTLIGIDEEKLMAECREAAKGLAARINGR</sequence>
<evidence type="ECO:0000256" key="1">
    <source>
        <dbReference type="ARBA" id="ARBA00022801"/>
    </source>
</evidence>
<dbReference type="InterPro" id="IPR006680">
    <property type="entry name" value="Amidohydro-rel"/>
</dbReference>
<dbReference type="EMBL" id="JAWONS010000002">
    <property type="protein sequence ID" value="MDW2795977.1"/>
    <property type="molecule type" value="Genomic_DNA"/>
</dbReference>
<dbReference type="InterPro" id="IPR017700">
    <property type="entry name" value="Aminohydrolase_SsnA"/>
</dbReference>
<dbReference type="Gene3D" id="2.30.40.10">
    <property type="entry name" value="Urease, subunit C, domain 1"/>
    <property type="match status" value="1"/>
</dbReference>
<dbReference type="NCBIfam" id="NF005540">
    <property type="entry name" value="PRK07203.1"/>
    <property type="match status" value="1"/>
</dbReference>
<proteinExistence type="predicted"/>
<dbReference type="SUPFAM" id="SSF51556">
    <property type="entry name" value="Metallo-dependent hydrolases"/>
    <property type="match status" value="1"/>
</dbReference>
<evidence type="ECO:0000313" key="4">
    <source>
        <dbReference type="Proteomes" id="UP001276854"/>
    </source>
</evidence>
<protein>
    <submittedName>
        <fullName evidence="3">Aminohydrolase SsnA</fullName>
    </submittedName>
</protein>
<accession>A0ABU4GED7</accession>
<organism evidence="3 4">
    <name type="scientific">Clostridium boliviensis</name>
    <dbReference type="NCBI Taxonomy" id="318465"/>
    <lineage>
        <taxon>Bacteria</taxon>
        <taxon>Bacillati</taxon>
        <taxon>Bacillota</taxon>
        <taxon>Clostridia</taxon>
        <taxon>Eubacteriales</taxon>
        <taxon>Clostridiaceae</taxon>
        <taxon>Clostridium</taxon>
    </lineage>
</organism>
<dbReference type="InterPro" id="IPR011059">
    <property type="entry name" value="Metal-dep_hydrolase_composite"/>
</dbReference>
<reference evidence="3 4" key="1">
    <citation type="submission" date="2023-10" db="EMBL/GenBank/DDBJ databases">
        <title>A novel Glycoside Hydrolase 43-Like Enzyme from Clostrdium boliviensis is an Endo-xylanase, and a Candidate for Xylooligosaccharides Production from Different Xylan Substrates.</title>
        <authorList>
            <person name="Alvarez M.T."/>
            <person name="Rocabado-Villegas L.R."/>
            <person name="Salas-Veizaga D.M."/>
            <person name="Linares-Pasten J.A."/>
            <person name="Gudmundsdottir E.E."/>
            <person name="Hreggvidsson G.O."/>
            <person name="Adlercreutz P."/>
            <person name="Nordberg Karlsson E."/>
        </authorList>
    </citation>
    <scope>NUCLEOTIDE SEQUENCE [LARGE SCALE GENOMIC DNA]</scope>
    <source>
        <strain evidence="3 4">E-1</strain>
    </source>
</reference>
<dbReference type="PANTHER" id="PTHR43794">
    <property type="entry name" value="AMINOHYDROLASE SSNA-RELATED"/>
    <property type="match status" value="1"/>
</dbReference>
<dbReference type="SUPFAM" id="SSF51338">
    <property type="entry name" value="Composite domain of metallo-dependent hydrolases"/>
    <property type="match status" value="1"/>
</dbReference>
<comment type="caution">
    <text evidence="3">The sequence shown here is derived from an EMBL/GenBank/DDBJ whole genome shotgun (WGS) entry which is preliminary data.</text>
</comment>
<dbReference type="PANTHER" id="PTHR43794:SF11">
    <property type="entry name" value="AMIDOHYDROLASE-RELATED DOMAIN-CONTAINING PROTEIN"/>
    <property type="match status" value="1"/>
</dbReference>
<dbReference type="Gene3D" id="3.20.20.140">
    <property type="entry name" value="Metal-dependent hydrolases"/>
    <property type="match status" value="1"/>
</dbReference>
<dbReference type="InterPro" id="IPR050287">
    <property type="entry name" value="MTA/SAH_deaminase"/>
</dbReference>
<dbReference type="Pfam" id="PF01979">
    <property type="entry name" value="Amidohydro_1"/>
    <property type="match status" value="1"/>
</dbReference>
<evidence type="ECO:0000313" key="3">
    <source>
        <dbReference type="EMBL" id="MDW2795977.1"/>
    </source>
</evidence>
<feature type="domain" description="Amidohydrolase-related" evidence="2">
    <location>
        <begin position="56"/>
        <end position="411"/>
    </location>
</feature>
<dbReference type="CDD" id="cd01298">
    <property type="entry name" value="ATZ_TRZ_like"/>
    <property type="match status" value="1"/>
</dbReference>
<dbReference type="Proteomes" id="UP001276854">
    <property type="component" value="Unassembled WGS sequence"/>
</dbReference>
<dbReference type="RefSeq" id="WP_318062258.1">
    <property type="nucleotide sequence ID" value="NZ_JAWONS010000002.1"/>
</dbReference>
<gene>
    <name evidence="3" type="primary">ssnA</name>
    <name evidence="3" type="ORF">RZO55_00050</name>
</gene>
<keyword evidence="4" id="KW-1185">Reference proteome</keyword>
<dbReference type="InterPro" id="IPR032466">
    <property type="entry name" value="Metal_Hydrolase"/>
</dbReference>
<dbReference type="NCBIfam" id="TIGR03314">
    <property type="entry name" value="Se_ssnA"/>
    <property type="match status" value="1"/>
</dbReference>
<name>A0ABU4GED7_9CLOT</name>
<keyword evidence="1" id="KW-0378">Hydrolase</keyword>
<evidence type="ECO:0000259" key="2">
    <source>
        <dbReference type="Pfam" id="PF01979"/>
    </source>
</evidence>